<accession>A0A4S8NLJ4</accession>
<reference evidence="3 4" key="1">
    <citation type="journal article" date="2009" name="Int. J. Syst. Evol. Microbiol.">
        <title>Nocardioides caeni sp. nov., isolated from wastewater.</title>
        <authorList>
            <person name="Yoon J.H."/>
            <person name="Kang S.J."/>
            <person name="Park S."/>
            <person name="Kim W."/>
            <person name="Oh T.K."/>
        </authorList>
    </citation>
    <scope>NUCLEOTIDE SEQUENCE [LARGE SCALE GENOMIC DNA]</scope>
    <source>
        <strain evidence="3 4">DSM 23134</strain>
    </source>
</reference>
<evidence type="ECO:0000259" key="2">
    <source>
        <dbReference type="Pfam" id="PF13360"/>
    </source>
</evidence>
<feature type="domain" description="Pyrrolo-quinoline quinone repeat" evidence="2">
    <location>
        <begin position="146"/>
        <end position="297"/>
    </location>
</feature>
<proteinExistence type="predicted"/>
<dbReference type="SUPFAM" id="SSF50998">
    <property type="entry name" value="Quinoprotein alcohol dehydrogenase-like"/>
    <property type="match status" value="1"/>
</dbReference>
<dbReference type="AlphaFoldDB" id="A0A4S8NLJ4"/>
<keyword evidence="1" id="KW-0472">Membrane</keyword>
<feature type="transmembrane region" description="Helical" evidence="1">
    <location>
        <begin position="69"/>
        <end position="88"/>
    </location>
</feature>
<gene>
    <name evidence="3" type="ORF">E9934_06750</name>
</gene>
<dbReference type="EMBL" id="STGW01000003">
    <property type="protein sequence ID" value="THV16029.1"/>
    <property type="molecule type" value="Genomic_DNA"/>
</dbReference>
<dbReference type="PANTHER" id="PTHR34512:SF30">
    <property type="entry name" value="OUTER MEMBRANE PROTEIN ASSEMBLY FACTOR BAMB"/>
    <property type="match status" value="1"/>
</dbReference>
<sequence>MALRASGRLSVIVAMRSAMSSRTRSAVSVTAGTLVPLIRPSSRRGPRFARLPERASQTTIERTSVHRRLLSCLLGLVTLTVVMALVAACSDSSEELPDVPSLAAAWEVDGGDISFGDTYWSKPAVWSTDDSLIVLSSDLRGARTMLRGLDRANGTTRWSAVVPGGWCTSSDEVGPDGTVAIRLRSSGTALSCDRLVAIDSTTGEVRWSVDLAIPGDRLDQPRVSVGEVVITSGNCGQVLRFDLGDGSALPASTGLRESRDAILDQCGKGGFGDGVMTRRTARGTALLTDSGTPIWQTRRAIQTADIVSADPLVLEVEEGGSRLLRRYDEGRPGPAIGYELGYTRGFRPIAHDEHTLVGTYDDAEIIEAFDLDTGELLWARDSDRFTSGRRLLGVHDSQLVWGQGVNSLEEEENYPHDDMWVSVSSLRDPDAGRTLGAVRRSSYLSTSDLWTVSGGLLITGGSRLTAWSLDEVPEDAPDEILTVPRSHLAGPDSDVPWSDAEVSDGAAIRACTRVSDESLRLLGLDPEAPAPADCSWRSGGAQETSLRIELSLTEPTADRSGADVAAERLSDLGDQFDTRPVHGLGQEALAWGGPATASWTFVSSPAQGGLTSSYGLIVRQDNIVLEASADVTSTRTGAPAAAPSDVRAGVVSAVRDVLAELGRPTDAPAAGEPGTLEATGPVCRRVAAVAARVLPPADARLTSGDGAAAACVWVDEPRELQVAVEAVGAAPVGGSSGLEEATVMVESSAGDPHPGVGDDARLARPDGDTTQLVARRDNLVVTVSYVDSWWSDDQLSDEAELRLVERVARAALRG</sequence>
<protein>
    <submittedName>
        <fullName evidence="3">PQQ-like beta-propeller repeat protein</fullName>
    </submittedName>
</protein>
<name>A0A4S8NLJ4_9ACTN</name>
<organism evidence="3 4">
    <name type="scientific">Nocardioides caeni</name>
    <dbReference type="NCBI Taxonomy" id="574700"/>
    <lineage>
        <taxon>Bacteria</taxon>
        <taxon>Bacillati</taxon>
        <taxon>Actinomycetota</taxon>
        <taxon>Actinomycetes</taxon>
        <taxon>Propionibacteriales</taxon>
        <taxon>Nocardioidaceae</taxon>
        <taxon>Nocardioides</taxon>
    </lineage>
</organism>
<keyword evidence="1" id="KW-1133">Transmembrane helix</keyword>
<keyword evidence="1" id="KW-0812">Transmembrane</keyword>
<evidence type="ECO:0000313" key="3">
    <source>
        <dbReference type="EMBL" id="THV16029.1"/>
    </source>
</evidence>
<dbReference type="InterPro" id="IPR011047">
    <property type="entry name" value="Quinoprotein_ADH-like_sf"/>
</dbReference>
<dbReference type="Gene3D" id="2.40.128.630">
    <property type="match status" value="1"/>
</dbReference>
<dbReference type="Pfam" id="PF13360">
    <property type="entry name" value="PQQ_2"/>
    <property type="match status" value="1"/>
</dbReference>
<dbReference type="InterPro" id="IPR002372">
    <property type="entry name" value="PQQ_rpt_dom"/>
</dbReference>
<evidence type="ECO:0000313" key="4">
    <source>
        <dbReference type="Proteomes" id="UP000307087"/>
    </source>
</evidence>
<dbReference type="Proteomes" id="UP000307087">
    <property type="component" value="Unassembled WGS sequence"/>
</dbReference>
<comment type="caution">
    <text evidence="3">The sequence shown here is derived from an EMBL/GenBank/DDBJ whole genome shotgun (WGS) entry which is preliminary data.</text>
</comment>
<evidence type="ECO:0000256" key="1">
    <source>
        <dbReference type="SAM" id="Phobius"/>
    </source>
</evidence>
<dbReference type="PANTHER" id="PTHR34512">
    <property type="entry name" value="CELL SURFACE PROTEIN"/>
    <property type="match status" value="1"/>
</dbReference>
<keyword evidence="4" id="KW-1185">Reference proteome</keyword>